<organism evidence="2 3">
    <name type="scientific">Suillus discolor</name>
    <dbReference type="NCBI Taxonomy" id="1912936"/>
    <lineage>
        <taxon>Eukaryota</taxon>
        <taxon>Fungi</taxon>
        <taxon>Dikarya</taxon>
        <taxon>Basidiomycota</taxon>
        <taxon>Agaricomycotina</taxon>
        <taxon>Agaricomycetes</taxon>
        <taxon>Agaricomycetidae</taxon>
        <taxon>Boletales</taxon>
        <taxon>Suillineae</taxon>
        <taxon>Suillaceae</taxon>
        <taxon>Suillus</taxon>
    </lineage>
</organism>
<dbReference type="GeneID" id="64703934"/>
<dbReference type="RefSeq" id="XP_041291394.1">
    <property type="nucleotide sequence ID" value="XM_041441675.1"/>
</dbReference>
<evidence type="ECO:0000313" key="3">
    <source>
        <dbReference type="Proteomes" id="UP000823399"/>
    </source>
</evidence>
<dbReference type="Proteomes" id="UP000823399">
    <property type="component" value="Unassembled WGS sequence"/>
</dbReference>
<feature type="compositionally biased region" description="Acidic residues" evidence="1">
    <location>
        <begin position="711"/>
        <end position="737"/>
    </location>
</feature>
<reference evidence="2" key="1">
    <citation type="journal article" date="2020" name="New Phytol.">
        <title>Comparative genomics reveals dynamic genome evolution in host specialist ectomycorrhizal fungi.</title>
        <authorList>
            <person name="Lofgren L.A."/>
            <person name="Nguyen N.H."/>
            <person name="Vilgalys R."/>
            <person name="Ruytinx J."/>
            <person name="Liao H.L."/>
            <person name="Branco S."/>
            <person name="Kuo A."/>
            <person name="LaButti K."/>
            <person name="Lipzen A."/>
            <person name="Andreopoulos W."/>
            <person name="Pangilinan J."/>
            <person name="Riley R."/>
            <person name="Hundley H."/>
            <person name="Na H."/>
            <person name="Barry K."/>
            <person name="Grigoriev I.V."/>
            <person name="Stajich J.E."/>
            <person name="Kennedy P.G."/>
        </authorList>
    </citation>
    <scope>NUCLEOTIDE SEQUENCE</scope>
    <source>
        <strain evidence="2">FC423</strain>
    </source>
</reference>
<dbReference type="AlphaFoldDB" id="A0A9P7F5F5"/>
<dbReference type="OrthoDB" id="2687259at2759"/>
<name>A0A9P7F5F5_9AGAM</name>
<accession>A0A9P7F5F5</accession>
<protein>
    <submittedName>
        <fullName evidence="2">Uncharacterized protein</fullName>
    </submittedName>
</protein>
<sequence>MARNVFGLVHQFFSSTPPSHDPEEAAMFQDINSIPSVSPAELGSHAKPCNSFHPYPNQTSFDLGHWYWNGSVQKSQESFKELLNIVGCPDFDPENVRLTHWDKINSQLGVTIDDEDGYEWQDDDADATQLTTFSNVKLSLVYMYFGNESKYHHCKPSCHLANHVAYFQKLPDSFKDFMGTYTKGKGVGRECTTHCHRDLFQAQWRVLLDDEFLEAYEHGIVILCCNGIKCRFYPWVFTYSADYPEKQQRKTLACADTSRSQLVATAWNLIYEKNFGVDSTAVESILKPESWVPTSNTFSDSLGLFGFNIFIVLVVDLLHEVELGDLIHELDRRYRQVPPFGPATIRRFCSNVSEMSNMAVWNFEDLLQSSMAFSPEVHNNTIIDLLFTMSHWHGLAKLCIHSDLTLDIFEQQTTDLGKRFRHFKEKVCPSYQTQELDHEVGARSRRQAKGAAKRAGTINGRGSERAFQGSNAKGKEKAKLEQNVPGAKQPRRKKSFNIQTYKFHVLGDYVACIHHFGTTDSYSTEPGELEHHMPKGRYHCTDQNTFIRQLTRIECCEARLRRIEQWQQQGVSHTDVHEIASDPRLHHYIGQSERIYDEFGQYLRNHAGDPAMKDFLPRLKEHIFNRLEPNTAKSPGERSDLSFVNRDTIMRYHYGLGVGHIYSHEANILEDPCLAQVTPCPDTQTTVQMENEALESEGSLGKSTPQQSPGDDNDDDNDDEQEEDDDHISIEDLDFFD</sequence>
<feature type="region of interest" description="Disordered" evidence="1">
    <location>
        <begin position="691"/>
        <end position="737"/>
    </location>
</feature>
<evidence type="ECO:0000313" key="2">
    <source>
        <dbReference type="EMBL" id="KAG2105838.1"/>
    </source>
</evidence>
<feature type="compositionally biased region" description="Polar residues" evidence="1">
    <location>
        <begin position="701"/>
        <end position="710"/>
    </location>
</feature>
<gene>
    <name evidence="2" type="ORF">F5147DRAFT_775151</name>
</gene>
<comment type="caution">
    <text evidence="2">The sequence shown here is derived from an EMBL/GenBank/DDBJ whole genome shotgun (WGS) entry which is preliminary data.</text>
</comment>
<feature type="region of interest" description="Disordered" evidence="1">
    <location>
        <begin position="443"/>
        <end position="493"/>
    </location>
</feature>
<keyword evidence="3" id="KW-1185">Reference proteome</keyword>
<feature type="compositionally biased region" description="Basic residues" evidence="1">
    <location>
        <begin position="443"/>
        <end position="452"/>
    </location>
</feature>
<evidence type="ECO:0000256" key="1">
    <source>
        <dbReference type="SAM" id="MobiDB-lite"/>
    </source>
</evidence>
<proteinExistence type="predicted"/>
<dbReference type="EMBL" id="JABBWM010000037">
    <property type="protein sequence ID" value="KAG2105838.1"/>
    <property type="molecule type" value="Genomic_DNA"/>
</dbReference>